<evidence type="ECO:0000256" key="5">
    <source>
        <dbReference type="ARBA" id="ARBA00022679"/>
    </source>
</evidence>
<proteinExistence type="predicted"/>
<dbReference type="Gene3D" id="6.10.340.10">
    <property type="match status" value="1"/>
</dbReference>
<dbReference type="SMART" id="SM00388">
    <property type="entry name" value="HisKA"/>
    <property type="match status" value="1"/>
</dbReference>
<dbReference type="Pfam" id="PF00672">
    <property type="entry name" value="HAMP"/>
    <property type="match status" value="1"/>
</dbReference>
<dbReference type="InterPro" id="IPR013767">
    <property type="entry name" value="PAS_fold"/>
</dbReference>
<dbReference type="CDD" id="cd00082">
    <property type="entry name" value="HisKA"/>
    <property type="match status" value="1"/>
</dbReference>
<comment type="catalytic activity">
    <reaction evidence="1">
        <text>ATP + protein L-histidine = ADP + protein N-phospho-L-histidine.</text>
        <dbReference type="EC" id="2.7.13.3"/>
    </reaction>
</comment>
<evidence type="ECO:0000259" key="13">
    <source>
        <dbReference type="PROSITE" id="PS50113"/>
    </source>
</evidence>
<feature type="domain" description="PAC" evidence="13">
    <location>
        <begin position="346"/>
        <end position="398"/>
    </location>
</feature>
<evidence type="ECO:0000313" key="15">
    <source>
        <dbReference type="EMBL" id="SDU18421.1"/>
    </source>
</evidence>
<dbReference type="PANTHER" id="PTHR43065:SF10">
    <property type="entry name" value="PEROXIDE STRESS-ACTIVATED HISTIDINE KINASE MAK3"/>
    <property type="match status" value="1"/>
</dbReference>
<evidence type="ECO:0000256" key="9">
    <source>
        <dbReference type="ARBA" id="ARBA00023012"/>
    </source>
</evidence>
<evidence type="ECO:0000259" key="14">
    <source>
        <dbReference type="PROSITE" id="PS50885"/>
    </source>
</evidence>
<sequence length="769" mass="88039">MSNFTKYLRHSLVSKLIIIVGLTVIFSISAWAYFNINNIRTQIMKNLIASTDRLTNSIKLGTHYAMMLNSRDDITQIINNIATQPEIENIRIYNKEGKIKFTNQTEEIDTLVDINEVACEICHKLNPPLENLSLEQRTRFFRSEKGHRLLGIVQPICNEPGCATECHFHPGYQKILGTLDVVVSLEQSDRQMLKIEKGIIKLAFWTIFIISVIIFFSILQFVSRPIKKLIKGTRKIAEGKYNEDIDIGNDYEIGLLGRAIKKMGTQINLDRAELKKQRNEYQLLFETAPCMITVQDKNYRLLRWNKVFKDRFDPKPGSLCYHAYKSLEEKCVNCPVEKTFLDGKSHYGQAEGMGKDGEKTHWMFITSPITDADGNIVAAMEMSIDITQRRRLEKELKSSEEKYHAIFNNISNPVFVVDIQTFAILDCNIKAVEVYGYSRSILLNKLFSEFFVESQAAELVKKMRSGREINKVKHLVQNNRFIYVDMWVSPSNYSGQKVLLVTINDITQRLETEQHLMHASKMATLGEMSTGIAHELNQPLSVIKSSSSFCMKKMRKNEIIEKEIFNKLISKIDSNVDRAEKIIHHMRQFARKTEIKLVRTNINKVLQRTFEMFNQQLKIHGIDVIWDKNDALPEIQANPDRLEQVFINLVMNAKDAIEEKWEKQGTRPGDTDKITIITKIRDNRVVIEIRDTGIGIQKEAADKLFEPFFTTKEVGKGTGLGLSISYGIIKECSGTIQAEPGKNKGAVFIISFPVPDGDGDDIVYESHKS</sequence>
<dbReference type="PROSITE" id="PS50109">
    <property type="entry name" value="HIS_KIN"/>
    <property type="match status" value="1"/>
</dbReference>
<dbReference type="InterPro" id="IPR004358">
    <property type="entry name" value="Sig_transdc_His_kin-like_C"/>
</dbReference>
<dbReference type="EC" id="2.7.13.3" evidence="3"/>
<feature type="domain" description="Histidine kinase" evidence="11">
    <location>
        <begin position="531"/>
        <end position="756"/>
    </location>
</feature>
<dbReference type="SMART" id="SM00304">
    <property type="entry name" value="HAMP"/>
    <property type="match status" value="1"/>
</dbReference>
<dbReference type="InterPro" id="IPR003594">
    <property type="entry name" value="HATPase_dom"/>
</dbReference>
<evidence type="ECO:0000256" key="2">
    <source>
        <dbReference type="ARBA" id="ARBA00004370"/>
    </source>
</evidence>
<dbReference type="SMART" id="SM00091">
    <property type="entry name" value="PAS"/>
    <property type="match status" value="1"/>
</dbReference>
<keyword evidence="6" id="KW-0547">Nucleotide-binding</keyword>
<dbReference type="CDD" id="cd00130">
    <property type="entry name" value="PAS"/>
    <property type="match status" value="1"/>
</dbReference>
<dbReference type="SUPFAM" id="SSF47384">
    <property type="entry name" value="Homodimeric domain of signal transducing histidine kinase"/>
    <property type="match status" value="1"/>
</dbReference>
<dbReference type="InterPro" id="IPR036890">
    <property type="entry name" value="HATPase_C_sf"/>
</dbReference>
<dbReference type="NCBIfam" id="TIGR00229">
    <property type="entry name" value="sensory_box"/>
    <property type="match status" value="1"/>
</dbReference>
<dbReference type="Proteomes" id="UP000199608">
    <property type="component" value="Unassembled WGS sequence"/>
</dbReference>
<name>A0A1H2GG87_9BACT</name>
<evidence type="ECO:0000259" key="11">
    <source>
        <dbReference type="PROSITE" id="PS50109"/>
    </source>
</evidence>
<dbReference type="SMART" id="SM00387">
    <property type="entry name" value="HATPase_c"/>
    <property type="match status" value="1"/>
</dbReference>
<keyword evidence="7 15" id="KW-0418">Kinase</keyword>
<dbReference type="GO" id="GO:0005524">
    <property type="term" value="F:ATP binding"/>
    <property type="evidence" value="ECO:0007669"/>
    <property type="project" value="UniProtKB-KW"/>
</dbReference>
<protein>
    <recommendedName>
        <fullName evidence="3">histidine kinase</fullName>
        <ecNumber evidence="3">2.7.13.3</ecNumber>
    </recommendedName>
</protein>
<dbReference type="InterPro" id="IPR013656">
    <property type="entry name" value="PAS_4"/>
</dbReference>
<dbReference type="InterPro" id="IPR036097">
    <property type="entry name" value="HisK_dim/P_sf"/>
</dbReference>
<keyword evidence="5" id="KW-0808">Transferase</keyword>
<dbReference type="Gene3D" id="3.30.450.20">
    <property type="entry name" value="PAS domain"/>
    <property type="match status" value="2"/>
</dbReference>
<dbReference type="SUPFAM" id="SSF158472">
    <property type="entry name" value="HAMP domain-like"/>
    <property type="match status" value="1"/>
</dbReference>
<feature type="domain" description="PAS" evidence="12">
    <location>
        <begin position="399"/>
        <end position="479"/>
    </location>
</feature>
<dbReference type="InterPro" id="IPR003661">
    <property type="entry name" value="HisK_dim/P_dom"/>
</dbReference>
<evidence type="ECO:0000256" key="3">
    <source>
        <dbReference type="ARBA" id="ARBA00012438"/>
    </source>
</evidence>
<dbReference type="InterPro" id="IPR035965">
    <property type="entry name" value="PAS-like_dom_sf"/>
</dbReference>
<dbReference type="InterPro" id="IPR003660">
    <property type="entry name" value="HAMP_dom"/>
</dbReference>
<organism evidence="15 16">
    <name type="scientific">Desulfobacula phenolica</name>
    <dbReference type="NCBI Taxonomy" id="90732"/>
    <lineage>
        <taxon>Bacteria</taxon>
        <taxon>Pseudomonadati</taxon>
        <taxon>Thermodesulfobacteriota</taxon>
        <taxon>Desulfobacteria</taxon>
        <taxon>Desulfobacterales</taxon>
        <taxon>Desulfobacteraceae</taxon>
        <taxon>Desulfobacula</taxon>
    </lineage>
</organism>
<evidence type="ECO:0000256" key="7">
    <source>
        <dbReference type="ARBA" id="ARBA00022777"/>
    </source>
</evidence>
<keyword evidence="10" id="KW-1133">Transmembrane helix</keyword>
<dbReference type="PROSITE" id="PS50112">
    <property type="entry name" value="PAS"/>
    <property type="match status" value="1"/>
</dbReference>
<dbReference type="Gene3D" id="3.30.450.290">
    <property type="match status" value="1"/>
</dbReference>
<dbReference type="EMBL" id="FNLL01000005">
    <property type="protein sequence ID" value="SDU18421.1"/>
    <property type="molecule type" value="Genomic_DNA"/>
</dbReference>
<feature type="transmembrane region" description="Helical" evidence="10">
    <location>
        <begin position="202"/>
        <end position="222"/>
    </location>
</feature>
<evidence type="ECO:0000256" key="8">
    <source>
        <dbReference type="ARBA" id="ARBA00022840"/>
    </source>
</evidence>
<dbReference type="PANTHER" id="PTHR43065">
    <property type="entry name" value="SENSOR HISTIDINE KINASE"/>
    <property type="match status" value="1"/>
</dbReference>
<keyword evidence="10" id="KW-0472">Membrane</keyword>
<feature type="domain" description="HAMP" evidence="14">
    <location>
        <begin position="220"/>
        <end position="272"/>
    </location>
</feature>
<dbReference type="SUPFAM" id="SSF55874">
    <property type="entry name" value="ATPase domain of HSP90 chaperone/DNA topoisomerase II/histidine kinase"/>
    <property type="match status" value="1"/>
</dbReference>
<dbReference type="GO" id="GO:0006355">
    <property type="term" value="P:regulation of DNA-templated transcription"/>
    <property type="evidence" value="ECO:0007669"/>
    <property type="project" value="InterPro"/>
</dbReference>
<dbReference type="Pfam" id="PF00512">
    <property type="entry name" value="HisKA"/>
    <property type="match status" value="1"/>
</dbReference>
<dbReference type="InterPro" id="IPR005467">
    <property type="entry name" value="His_kinase_dom"/>
</dbReference>
<dbReference type="GO" id="GO:0000155">
    <property type="term" value="F:phosphorelay sensor kinase activity"/>
    <property type="evidence" value="ECO:0007669"/>
    <property type="project" value="InterPro"/>
</dbReference>
<dbReference type="SUPFAM" id="SSF55785">
    <property type="entry name" value="PYP-like sensor domain (PAS domain)"/>
    <property type="match status" value="2"/>
</dbReference>
<dbReference type="Pfam" id="PF08448">
    <property type="entry name" value="PAS_4"/>
    <property type="match status" value="1"/>
</dbReference>
<keyword evidence="8" id="KW-0067">ATP-binding</keyword>
<comment type="subcellular location">
    <subcellularLocation>
        <location evidence="2">Membrane</location>
    </subcellularLocation>
</comment>
<dbReference type="CDD" id="cd06225">
    <property type="entry name" value="HAMP"/>
    <property type="match status" value="1"/>
</dbReference>
<dbReference type="PROSITE" id="PS50113">
    <property type="entry name" value="PAC"/>
    <property type="match status" value="1"/>
</dbReference>
<dbReference type="PROSITE" id="PS50885">
    <property type="entry name" value="HAMP"/>
    <property type="match status" value="1"/>
</dbReference>
<keyword evidence="10" id="KW-0812">Transmembrane</keyword>
<dbReference type="Pfam" id="PF02518">
    <property type="entry name" value="HATPase_c"/>
    <property type="match status" value="1"/>
</dbReference>
<dbReference type="GO" id="GO:0016020">
    <property type="term" value="C:membrane"/>
    <property type="evidence" value="ECO:0007669"/>
    <property type="project" value="UniProtKB-SubCell"/>
</dbReference>
<evidence type="ECO:0000256" key="10">
    <source>
        <dbReference type="SAM" id="Phobius"/>
    </source>
</evidence>
<evidence type="ECO:0000256" key="1">
    <source>
        <dbReference type="ARBA" id="ARBA00000085"/>
    </source>
</evidence>
<gene>
    <name evidence="15" type="ORF">SAMN04487931_105179</name>
</gene>
<keyword evidence="9" id="KW-0902">Two-component regulatory system</keyword>
<evidence type="ECO:0000259" key="12">
    <source>
        <dbReference type="PROSITE" id="PS50112"/>
    </source>
</evidence>
<keyword evidence="4" id="KW-0597">Phosphoprotein</keyword>
<evidence type="ECO:0000313" key="16">
    <source>
        <dbReference type="Proteomes" id="UP000199608"/>
    </source>
</evidence>
<feature type="transmembrane region" description="Helical" evidence="10">
    <location>
        <begin position="12"/>
        <end position="34"/>
    </location>
</feature>
<dbReference type="InterPro" id="IPR000014">
    <property type="entry name" value="PAS"/>
</dbReference>
<reference evidence="16" key="1">
    <citation type="submission" date="2016-10" db="EMBL/GenBank/DDBJ databases">
        <authorList>
            <person name="Varghese N."/>
            <person name="Submissions S."/>
        </authorList>
    </citation>
    <scope>NUCLEOTIDE SEQUENCE [LARGE SCALE GENOMIC DNA]</scope>
    <source>
        <strain evidence="16">DSM 3384</strain>
    </source>
</reference>
<dbReference type="PRINTS" id="PR00344">
    <property type="entry name" value="BCTRLSENSOR"/>
</dbReference>
<dbReference type="RefSeq" id="WP_092233463.1">
    <property type="nucleotide sequence ID" value="NZ_FNLL01000005.1"/>
</dbReference>
<dbReference type="Gene3D" id="3.30.565.10">
    <property type="entry name" value="Histidine kinase-like ATPase, C-terminal domain"/>
    <property type="match status" value="1"/>
</dbReference>
<dbReference type="Pfam" id="PF00989">
    <property type="entry name" value="PAS"/>
    <property type="match status" value="1"/>
</dbReference>
<dbReference type="Gene3D" id="1.10.287.130">
    <property type="match status" value="1"/>
</dbReference>
<dbReference type="InterPro" id="IPR000700">
    <property type="entry name" value="PAS-assoc_C"/>
</dbReference>
<evidence type="ECO:0000256" key="4">
    <source>
        <dbReference type="ARBA" id="ARBA00022553"/>
    </source>
</evidence>
<evidence type="ECO:0000256" key="6">
    <source>
        <dbReference type="ARBA" id="ARBA00022741"/>
    </source>
</evidence>
<accession>A0A1H2GG87</accession>
<dbReference type="AlphaFoldDB" id="A0A1H2GG87"/>
<keyword evidence="16" id="KW-1185">Reference proteome</keyword>